<accession>B8CAY8</accession>
<dbReference type="EMBL" id="CM000648">
    <property type="protein sequence ID" value="EED89223.1"/>
    <property type="molecule type" value="Genomic_DNA"/>
</dbReference>
<organism evidence="2 3">
    <name type="scientific">Thalassiosira pseudonana</name>
    <name type="common">Marine diatom</name>
    <name type="synonym">Cyclotella nana</name>
    <dbReference type="NCBI Taxonomy" id="35128"/>
    <lineage>
        <taxon>Eukaryota</taxon>
        <taxon>Sar</taxon>
        <taxon>Stramenopiles</taxon>
        <taxon>Ochrophyta</taxon>
        <taxon>Bacillariophyta</taxon>
        <taxon>Coscinodiscophyceae</taxon>
        <taxon>Thalassiosirophycidae</taxon>
        <taxon>Thalassiosirales</taxon>
        <taxon>Thalassiosiraceae</taxon>
        <taxon>Thalassiosira</taxon>
    </lineage>
</organism>
<dbReference type="KEGG" id="tps:THAPSDRAFT_9311"/>
<feature type="chain" id="PRO_5002869948" description="LTD domain-containing protein" evidence="1">
    <location>
        <begin position="21"/>
        <end position="193"/>
    </location>
</feature>
<dbReference type="PaxDb" id="35128-Thaps9311"/>
<dbReference type="Proteomes" id="UP000001449">
    <property type="component" value="Chromosome 13"/>
</dbReference>
<evidence type="ECO:0008006" key="4">
    <source>
        <dbReference type="Google" id="ProtNLM"/>
    </source>
</evidence>
<reference evidence="2 3" key="1">
    <citation type="journal article" date="2004" name="Science">
        <title>The genome of the diatom Thalassiosira pseudonana: ecology, evolution, and metabolism.</title>
        <authorList>
            <person name="Armbrust E.V."/>
            <person name="Berges J.A."/>
            <person name="Bowler C."/>
            <person name="Green B.R."/>
            <person name="Martinez D."/>
            <person name="Putnam N.H."/>
            <person name="Zhou S."/>
            <person name="Allen A.E."/>
            <person name="Apt K.E."/>
            <person name="Bechner M."/>
            <person name="Brzezinski M.A."/>
            <person name="Chaal B.K."/>
            <person name="Chiovitti A."/>
            <person name="Davis A.K."/>
            <person name="Demarest M.S."/>
            <person name="Detter J.C."/>
            <person name="Glavina T."/>
            <person name="Goodstein D."/>
            <person name="Hadi M.Z."/>
            <person name="Hellsten U."/>
            <person name="Hildebrand M."/>
            <person name="Jenkins B.D."/>
            <person name="Jurka J."/>
            <person name="Kapitonov V.V."/>
            <person name="Kroger N."/>
            <person name="Lau W.W."/>
            <person name="Lane T.W."/>
            <person name="Larimer F.W."/>
            <person name="Lippmeier J.C."/>
            <person name="Lucas S."/>
            <person name="Medina M."/>
            <person name="Montsant A."/>
            <person name="Obornik M."/>
            <person name="Parker M.S."/>
            <person name="Palenik B."/>
            <person name="Pazour G.J."/>
            <person name="Richardson P.M."/>
            <person name="Rynearson T.A."/>
            <person name="Saito M.A."/>
            <person name="Schwartz D.C."/>
            <person name="Thamatrakoln K."/>
            <person name="Valentin K."/>
            <person name="Vardi A."/>
            <person name="Wilkerson F.P."/>
            <person name="Rokhsar D.S."/>
        </authorList>
    </citation>
    <scope>NUCLEOTIDE SEQUENCE [LARGE SCALE GENOMIC DNA]</scope>
    <source>
        <strain evidence="2 3">CCMP1335</strain>
    </source>
</reference>
<dbReference type="RefSeq" id="XP_002293487.1">
    <property type="nucleotide sequence ID" value="XM_002293451.1"/>
</dbReference>
<name>B8CAY8_THAPS</name>
<proteinExistence type="predicted"/>
<keyword evidence="1" id="KW-0732">Signal</keyword>
<dbReference type="AlphaFoldDB" id="B8CAY8"/>
<dbReference type="OMA" id="CITIDFR"/>
<evidence type="ECO:0000256" key="1">
    <source>
        <dbReference type="SAM" id="SignalP"/>
    </source>
</evidence>
<feature type="signal peptide" evidence="1">
    <location>
        <begin position="1"/>
        <end position="20"/>
    </location>
</feature>
<dbReference type="HOGENOM" id="CLU_1411415_0_0_1"/>
<protein>
    <recommendedName>
        <fullName evidence="4">LTD domain-containing protein</fullName>
    </recommendedName>
</protein>
<sequence length="193" mass="20397">MFLPSFLSLLLLVNLLDCIAFSPSHQLHASSIKTRRVRFATKSDGCDGDVYVDDIVLGLDVDVDGIDSTRRAAVITALGFVTAGVASSPSSASAAATTATEAEAFVGKYSDPINHPGGTRDIKLVNGATVGDYTLAQVFGGGGRGEPKVVVGDRAIIIDFSPKGGPRDFSGVLEKDGSIRFLRDNNRWPRNLE</sequence>
<evidence type="ECO:0000313" key="2">
    <source>
        <dbReference type="EMBL" id="EED89223.1"/>
    </source>
</evidence>
<reference evidence="2 3" key="2">
    <citation type="journal article" date="2008" name="Nature">
        <title>The Phaeodactylum genome reveals the evolutionary history of diatom genomes.</title>
        <authorList>
            <person name="Bowler C."/>
            <person name="Allen A.E."/>
            <person name="Badger J.H."/>
            <person name="Grimwood J."/>
            <person name="Jabbari K."/>
            <person name="Kuo A."/>
            <person name="Maheswari U."/>
            <person name="Martens C."/>
            <person name="Maumus F."/>
            <person name="Otillar R.P."/>
            <person name="Rayko E."/>
            <person name="Salamov A."/>
            <person name="Vandepoele K."/>
            <person name="Beszteri B."/>
            <person name="Gruber A."/>
            <person name="Heijde M."/>
            <person name="Katinka M."/>
            <person name="Mock T."/>
            <person name="Valentin K."/>
            <person name="Verret F."/>
            <person name="Berges J.A."/>
            <person name="Brownlee C."/>
            <person name="Cadoret J.P."/>
            <person name="Chiovitti A."/>
            <person name="Choi C.J."/>
            <person name="Coesel S."/>
            <person name="De Martino A."/>
            <person name="Detter J.C."/>
            <person name="Durkin C."/>
            <person name="Falciatore A."/>
            <person name="Fournet J."/>
            <person name="Haruta M."/>
            <person name="Huysman M.J."/>
            <person name="Jenkins B.D."/>
            <person name="Jiroutova K."/>
            <person name="Jorgensen R.E."/>
            <person name="Joubert Y."/>
            <person name="Kaplan A."/>
            <person name="Kroger N."/>
            <person name="Kroth P.G."/>
            <person name="La Roche J."/>
            <person name="Lindquist E."/>
            <person name="Lommer M."/>
            <person name="Martin-Jezequel V."/>
            <person name="Lopez P.J."/>
            <person name="Lucas S."/>
            <person name="Mangogna M."/>
            <person name="McGinnis K."/>
            <person name="Medlin L.K."/>
            <person name="Montsant A."/>
            <person name="Oudot-Le Secq M.P."/>
            <person name="Napoli C."/>
            <person name="Obornik M."/>
            <person name="Parker M.S."/>
            <person name="Petit J.L."/>
            <person name="Porcel B.M."/>
            <person name="Poulsen N."/>
            <person name="Robison M."/>
            <person name="Rychlewski L."/>
            <person name="Rynearson T.A."/>
            <person name="Schmutz J."/>
            <person name="Shapiro H."/>
            <person name="Siaut M."/>
            <person name="Stanley M."/>
            <person name="Sussman M.R."/>
            <person name="Taylor A.R."/>
            <person name="Vardi A."/>
            <person name="von Dassow P."/>
            <person name="Vyverman W."/>
            <person name="Willis A."/>
            <person name="Wyrwicz L.S."/>
            <person name="Rokhsar D.S."/>
            <person name="Weissenbach J."/>
            <person name="Armbrust E.V."/>
            <person name="Green B.R."/>
            <person name="Van de Peer Y."/>
            <person name="Grigoriev I.V."/>
        </authorList>
    </citation>
    <scope>NUCLEOTIDE SEQUENCE [LARGE SCALE GENOMIC DNA]</scope>
    <source>
        <strain evidence="2 3">CCMP1335</strain>
    </source>
</reference>
<evidence type="ECO:0000313" key="3">
    <source>
        <dbReference type="Proteomes" id="UP000001449"/>
    </source>
</evidence>
<dbReference type="eggNOG" id="ENOG502T2NR">
    <property type="taxonomic scope" value="Eukaryota"/>
</dbReference>
<dbReference type="GeneID" id="7452967"/>
<dbReference type="InParanoid" id="B8CAY8"/>
<gene>
    <name evidence="2" type="ORF">THAPSDRAFT_9311</name>
</gene>
<keyword evidence="3" id="KW-1185">Reference proteome</keyword>